<evidence type="ECO:0000313" key="3">
    <source>
        <dbReference type="Proteomes" id="UP000252770"/>
    </source>
</evidence>
<dbReference type="Pfam" id="PF02592">
    <property type="entry name" value="Vut_1"/>
    <property type="match status" value="1"/>
</dbReference>
<dbReference type="AlphaFoldDB" id="A0A367YU55"/>
<name>A0A367YU55_9ACTN</name>
<gene>
    <name evidence="2" type="ORF">DT076_10655</name>
</gene>
<feature type="transmembrane region" description="Helical" evidence="1">
    <location>
        <begin position="168"/>
        <end position="191"/>
    </location>
</feature>
<keyword evidence="1" id="KW-1133">Transmembrane helix</keyword>
<proteinExistence type="inferred from homology"/>
<keyword evidence="1" id="KW-0813">Transport</keyword>
<dbReference type="NCBIfam" id="TIGR00697">
    <property type="entry name" value="queuosine precursor transporter"/>
    <property type="match status" value="1"/>
</dbReference>
<feature type="transmembrane region" description="Helical" evidence="1">
    <location>
        <begin position="93"/>
        <end position="112"/>
    </location>
</feature>
<feature type="transmembrane region" description="Helical" evidence="1">
    <location>
        <begin position="62"/>
        <end position="81"/>
    </location>
</feature>
<comment type="function">
    <text evidence="1">Involved in the import of queuosine (Q) precursors, required for Q precursor salvage.</text>
</comment>
<feature type="transmembrane region" description="Helical" evidence="1">
    <location>
        <begin position="211"/>
        <end position="234"/>
    </location>
</feature>
<dbReference type="PANTHER" id="PTHR34300">
    <property type="entry name" value="QUEUOSINE PRECURSOR TRANSPORTER-RELATED"/>
    <property type="match status" value="1"/>
</dbReference>
<keyword evidence="3" id="KW-1185">Reference proteome</keyword>
<evidence type="ECO:0000256" key="1">
    <source>
        <dbReference type="HAMAP-Rule" id="MF_02088"/>
    </source>
</evidence>
<keyword evidence="1" id="KW-0472">Membrane</keyword>
<feature type="transmembrane region" description="Helical" evidence="1">
    <location>
        <begin position="24"/>
        <end position="42"/>
    </location>
</feature>
<dbReference type="EMBL" id="QOUI01000006">
    <property type="protein sequence ID" value="RCK69348.1"/>
    <property type="molecule type" value="Genomic_DNA"/>
</dbReference>
<dbReference type="RefSeq" id="WP_114126666.1">
    <property type="nucleotide sequence ID" value="NZ_QOUI01000006.1"/>
</dbReference>
<dbReference type="GO" id="GO:0022857">
    <property type="term" value="F:transmembrane transporter activity"/>
    <property type="evidence" value="ECO:0007669"/>
    <property type="project" value="UniProtKB-UniRule"/>
</dbReference>
<dbReference type="PANTHER" id="PTHR34300:SF2">
    <property type="entry name" value="QUEUOSINE PRECURSOR TRANSPORTER-RELATED"/>
    <property type="match status" value="1"/>
</dbReference>
<sequence>MPRPAATEEPSPPRRPAGPARGNYDLVVALFVGLLLISNIGATKLIQLGPEVAVGGYPVLPVITDGGAFLFPLTYVLGDVLAEVYGWRRARRAIVVGFVLAALMSLTFWVVAAMPPASDWTLQQAWVSVLGFVPRIVVASLCGYLAGQLLNALVLVRLKRRTGGRRLWLRLLGSTVVGELVDTVVFCTLAFGSPGSWLGGDSIPLESLVNYVVTGFVYKVLVEVVLLPVTYLVIRAVRAREPEPVEPG</sequence>
<dbReference type="HAMAP" id="MF_02088">
    <property type="entry name" value="Q_prec_transport"/>
    <property type="match status" value="1"/>
</dbReference>
<keyword evidence="1" id="KW-0812">Transmembrane</keyword>
<comment type="caution">
    <text evidence="2">The sequence shown here is derived from an EMBL/GenBank/DDBJ whole genome shotgun (WGS) entry which is preliminary data.</text>
</comment>
<comment type="subcellular location">
    <subcellularLocation>
        <location evidence="1">Cell membrane</location>
        <topology evidence="1">Multi-pass membrane protein</topology>
    </subcellularLocation>
</comment>
<feature type="transmembrane region" description="Helical" evidence="1">
    <location>
        <begin position="132"/>
        <end position="156"/>
    </location>
</feature>
<reference evidence="2 3" key="1">
    <citation type="submission" date="2018-07" db="EMBL/GenBank/DDBJ databases">
        <title>Desertimonas flava gen. nov. sp. nov.</title>
        <authorList>
            <person name="Liu S."/>
        </authorList>
    </citation>
    <scope>NUCLEOTIDE SEQUENCE [LARGE SCALE GENOMIC DNA]</scope>
    <source>
        <strain evidence="2 3">16Sb5-5</strain>
    </source>
</reference>
<evidence type="ECO:0000313" key="2">
    <source>
        <dbReference type="EMBL" id="RCK69348.1"/>
    </source>
</evidence>
<dbReference type="InterPro" id="IPR003744">
    <property type="entry name" value="YhhQ"/>
</dbReference>
<dbReference type="Proteomes" id="UP000252770">
    <property type="component" value="Unassembled WGS sequence"/>
</dbReference>
<keyword evidence="1" id="KW-1003">Cell membrane</keyword>
<protein>
    <recommendedName>
        <fullName evidence="1">Probable queuosine precursor transporter</fullName>
        <shortName evidence="1">Q precursor transporter</shortName>
    </recommendedName>
</protein>
<organism evidence="2 3">
    <name type="scientific">Desertihabitans brevis</name>
    <dbReference type="NCBI Taxonomy" id="2268447"/>
    <lineage>
        <taxon>Bacteria</taxon>
        <taxon>Bacillati</taxon>
        <taxon>Actinomycetota</taxon>
        <taxon>Actinomycetes</taxon>
        <taxon>Propionibacteriales</taxon>
        <taxon>Propionibacteriaceae</taxon>
        <taxon>Desertihabitans</taxon>
    </lineage>
</organism>
<dbReference type="GO" id="GO:0005886">
    <property type="term" value="C:plasma membrane"/>
    <property type="evidence" value="ECO:0007669"/>
    <property type="project" value="UniProtKB-SubCell"/>
</dbReference>
<comment type="similarity">
    <text evidence="1">Belongs to the vitamin uptake transporter (VUT/ECF) (TC 2.A.88) family. Q precursor transporter subfamily.</text>
</comment>
<accession>A0A367YU55</accession>